<name>A0AA88DSW4_FICCA</name>
<dbReference type="GO" id="GO:0009899">
    <property type="term" value="F:ent-kaurene synthase activity"/>
    <property type="evidence" value="ECO:0007669"/>
    <property type="project" value="UniProtKB-EC"/>
</dbReference>
<dbReference type="InterPro" id="IPR036965">
    <property type="entry name" value="Terpene_synth_N_sf"/>
</dbReference>
<evidence type="ECO:0000313" key="8">
    <source>
        <dbReference type="EMBL" id="GMN60670.1"/>
    </source>
</evidence>
<evidence type="ECO:0000256" key="1">
    <source>
        <dbReference type="ARBA" id="ARBA00001946"/>
    </source>
</evidence>
<evidence type="ECO:0000313" key="9">
    <source>
        <dbReference type="Proteomes" id="UP001187192"/>
    </source>
</evidence>
<comment type="cofactor">
    <cofactor evidence="1">
        <name>Mg(2+)</name>
        <dbReference type="ChEBI" id="CHEBI:18420"/>
    </cofactor>
</comment>
<sequence>MFNKVELSVSSYDTAWVAMVPSQSSPREPLFPQCVKWLLENQLSDGAWGLPHRHSLLVKDALLSTLASVLALKQWNVGEEQINKGLYFIETNLASVTDEKQYSPIGFDVLFPSMIEYAKNLDLNISMAPSNFDALILRRELNLIRAYASDAEGQRAYLAYISEGIAKSIDWEMVMKYQRKNGSLFNSPSTTAVAFKILQNADCLKYLGSVLEKFGSAVPAVYPFDMYARLAMVDSLQRLGIDRHFKEEIRSVLDEAYKLWLQGDESVHLDSSTCAMTFRLLRVSGYDVSSEPLTRFSEDHIINYLGGHMKDIGAILEIFRASEMIIHQEELVLEKQNLTTSSFLKQELLITFTNADHERKKYIGQEVKEALALPYYANLGRLSSRRAIEHYETDCTRILKTSYCSSTVRNKYFLKLAIEDFNMCQSIHRDELKNLSRWVAENRLDKLKFARQKLAYCYFSGAATLFAPELSEARISWAKNGVLTTVVDDFFDVGGSEDELLNLIQLMEKWDVDLSVDCCSEQVEIIFLALHNTISEIGAKAYVRQGRSVTKHVIVIWLDLLKSMLREAQWTKYKTVPTMDEYMTNGCVSSALGPIVLPALYLVGPKLSDNVVGHPELHNLCRLMSTCGRLLNDIQGFKRESGQGKLNAVSLSLIHGSGLATEEDTINEIKSFVKSKRRELFRLVLRDKDSIVPRACKDLFWKMSQVLHLFYANEDGFTSNELIDVVKGVLEEPRPRGQPARALLISTHESNLIVRSETEIMPVTKLFSRLTGCKNPGSKFHSYFLYFVKIPARDSVGE</sequence>
<proteinExistence type="predicted"/>
<dbReference type="EMBL" id="BTGU01000101">
    <property type="protein sequence ID" value="GMN60670.1"/>
    <property type="molecule type" value="Genomic_DNA"/>
</dbReference>
<dbReference type="GO" id="GO:0009686">
    <property type="term" value="P:gibberellin biosynthetic process"/>
    <property type="evidence" value="ECO:0007669"/>
    <property type="project" value="TreeGrafter"/>
</dbReference>
<dbReference type="SUPFAM" id="SSF48576">
    <property type="entry name" value="Terpenoid synthases"/>
    <property type="match status" value="1"/>
</dbReference>
<dbReference type="PANTHER" id="PTHR31739:SF3">
    <property type="entry name" value="ENT-KAUR-16-ENE SYNTHASE, CHLOROPLASTIC"/>
    <property type="match status" value="1"/>
</dbReference>
<dbReference type="InterPro" id="IPR005630">
    <property type="entry name" value="Terpene_synthase_metal-bd"/>
</dbReference>
<dbReference type="InterPro" id="IPR050148">
    <property type="entry name" value="Terpene_synthase-like"/>
</dbReference>
<keyword evidence="4" id="KW-0456">Lyase</keyword>
<dbReference type="GO" id="GO:0009507">
    <property type="term" value="C:chloroplast"/>
    <property type="evidence" value="ECO:0007669"/>
    <property type="project" value="TreeGrafter"/>
</dbReference>
<gene>
    <name evidence="8" type="ORF">TIFTF001_029759</name>
</gene>
<dbReference type="InterPro" id="IPR044814">
    <property type="entry name" value="Terpene_cyclase_plant_C1"/>
</dbReference>
<dbReference type="InterPro" id="IPR008949">
    <property type="entry name" value="Isoprenoid_synthase_dom_sf"/>
</dbReference>
<dbReference type="AlphaFoldDB" id="A0AA88DSW4"/>
<organism evidence="8 9">
    <name type="scientific">Ficus carica</name>
    <name type="common">Common fig</name>
    <dbReference type="NCBI Taxonomy" id="3494"/>
    <lineage>
        <taxon>Eukaryota</taxon>
        <taxon>Viridiplantae</taxon>
        <taxon>Streptophyta</taxon>
        <taxon>Embryophyta</taxon>
        <taxon>Tracheophyta</taxon>
        <taxon>Spermatophyta</taxon>
        <taxon>Magnoliopsida</taxon>
        <taxon>eudicotyledons</taxon>
        <taxon>Gunneridae</taxon>
        <taxon>Pentapetalae</taxon>
        <taxon>rosids</taxon>
        <taxon>fabids</taxon>
        <taxon>Rosales</taxon>
        <taxon>Moraceae</taxon>
        <taxon>Ficeae</taxon>
        <taxon>Ficus</taxon>
    </lineage>
</organism>
<dbReference type="SUPFAM" id="SSF48239">
    <property type="entry name" value="Terpenoid cyclases/Protein prenyltransferases"/>
    <property type="match status" value="2"/>
</dbReference>
<evidence type="ECO:0000256" key="3">
    <source>
        <dbReference type="ARBA" id="ARBA00022842"/>
    </source>
</evidence>
<dbReference type="FunFam" id="1.50.10.160:FF:000002">
    <property type="entry name" value="cis-abienol synthase, chloroplastic"/>
    <property type="match status" value="1"/>
</dbReference>
<reference evidence="8" key="1">
    <citation type="submission" date="2023-07" db="EMBL/GenBank/DDBJ databases">
        <title>draft genome sequence of fig (Ficus carica).</title>
        <authorList>
            <person name="Takahashi T."/>
            <person name="Nishimura K."/>
        </authorList>
    </citation>
    <scope>NUCLEOTIDE SEQUENCE</scope>
</reference>
<dbReference type="Pfam" id="PF03936">
    <property type="entry name" value="Terpene_synth_C"/>
    <property type="match status" value="1"/>
</dbReference>
<dbReference type="Pfam" id="PF01397">
    <property type="entry name" value="Terpene_synth"/>
    <property type="match status" value="1"/>
</dbReference>
<comment type="caution">
    <text evidence="8">The sequence shown here is derived from an EMBL/GenBank/DDBJ whole genome shotgun (WGS) entry which is preliminary data.</text>
</comment>
<keyword evidence="2" id="KW-0479">Metal-binding</keyword>
<evidence type="ECO:0000256" key="5">
    <source>
        <dbReference type="ARBA" id="ARBA00066670"/>
    </source>
</evidence>
<dbReference type="FunFam" id="1.10.600.10:FF:000005">
    <property type="entry name" value="Ent-kaur-16-ene synthase, chloroplastic"/>
    <property type="match status" value="1"/>
</dbReference>
<dbReference type="InterPro" id="IPR001906">
    <property type="entry name" value="Terpene_synth_N"/>
</dbReference>
<dbReference type="Proteomes" id="UP001187192">
    <property type="component" value="Unassembled WGS sequence"/>
</dbReference>
<feature type="domain" description="Terpene synthase N-terminal" evidence="6">
    <location>
        <begin position="170"/>
        <end position="371"/>
    </location>
</feature>
<dbReference type="SFLD" id="SFLDG01014">
    <property type="entry name" value="Terpene_Cyclase_Like_1_N-term"/>
    <property type="match status" value="1"/>
</dbReference>
<dbReference type="Gene3D" id="1.50.10.130">
    <property type="entry name" value="Terpene synthase, N-terminal domain"/>
    <property type="match status" value="1"/>
</dbReference>
<dbReference type="Gene3D" id="1.10.600.10">
    <property type="entry name" value="Farnesyl Diphosphate Synthase"/>
    <property type="match status" value="1"/>
</dbReference>
<evidence type="ECO:0000256" key="2">
    <source>
        <dbReference type="ARBA" id="ARBA00022723"/>
    </source>
</evidence>
<dbReference type="EC" id="4.2.3.19" evidence="5"/>
<protein>
    <recommendedName>
        <fullName evidence="5">ent-kaurene synthase</fullName>
        <ecNumber evidence="5">4.2.3.19</ecNumber>
    </recommendedName>
</protein>
<dbReference type="CDD" id="cd00684">
    <property type="entry name" value="Terpene_cyclase_plant_C1"/>
    <property type="match status" value="1"/>
</dbReference>
<accession>A0AA88DSW4</accession>
<evidence type="ECO:0000259" key="7">
    <source>
        <dbReference type="Pfam" id="PF03936"/>
    </source>
</evidence>
<dbReference type="FunFam" id="1.50.10.130:FF:000002">
    <property type="entry name" value="Ent-copalyl diphosphate synthase, chloroplastic"/>
    <property type="match status" value="1"/>
</dbReference>
<keyword evidence="3" id="KW-0460">Magnesium</keyword>
<evidence type="ECO:0000256" key="4">
    <source>
        <dbReference type="ARBA" id="ARBA00023239"/>
    </source>
</evidence>
<keyword evidence="9" id="KW-1185">Reference proteome</keyword>
<dbReference type="Gene3D" id="1.50.10.160">
    <property type="match status" value="1"/>
</dbReference>
<dbReference type="PANTHER" id="PTHR31739">
    <property type="entry name" value="ENT-COPALYL DIPHOSPHATE SYNTHASE, CHLOROPLASTIC"/>
    <property type="match status" value="1"/>
</dbReference>
<evidence type="ECO:0000259" key="6">
    <source>
        <dbReference type="Pfam" id="PF01397"/>
    </source>
</evidence>
<feature type="domain" description="Terpene synthase metal-binding" evidence="7">
    <location>
        <begin position="443"/>
        <end position="678"/>
    </location>
</feature>
<dbReference type="InterPro" id="IPR008930">
    <property type="entry name" value="Terpenoid_cyclase/PrenylTrfase"/>
</dbReference>
<dbReference type="GO" id="GO:0000287">
    <property type="term" value="F:magnesium ion binding"/>
    <property type="evidence" value="ECO:0007669"/>
    <property type="project" value="InterPro"/>
</dbReference>